<gene>
    <name evidence="1" type="ORF">FNV43_RR00407</name>
</gene>
<protein>
    <submittedName>
        <fullName evidence="1">Uncharacterized protein</fullName>
    </submittedName>
</protein>
<reference evidence="1" key="1">
    <citation type="submission" date="2020-03" db="EMBL/GenBank/DDBJ databases">
        <title>A high-quality chromosome-level genome assembly of a woody plant with both climbing and erect habits, Rhamnella rubrinervis.</title>
        <authorList>
            <person name="Lu Z."/>
            <person name="Yang Y."/>
            <person name="Zhu X."/>
            <person name="Sun Y."/>
        </authorList>
    </citation>
    <scope>NUCLEOTIDE SEQUENCE</scope>
    <source>
        <strain evidence="1">BYM</strain>
        <tissue evidence="1">Leaf</tissue>
    </source>
</reference>
<dbReference type="EMBL" id="VOIH02000001">
    <property type="protein sequence ID" value="KAF3455765.1"/>
    <property type="molecule type" value="Genomic_DNA"/>
</dbReference>
<organism evidence="1 2">
    <name type="scientific">Rhamnella rubrinervis</name>
    <dbReference type="NCBI Taxonomy" id="2594499"/>
    <lineage>
        <taxon>Eukaryota</taxon>
        <taxon>Viridiplantae</taxon>
        <taxon>Streptophyta</taxon>
        <taxon>Embryophyta</taxon>
        <taxon>Tracheophyta</taxon>
        <taxon>Spermatophyta</taxon>
        <taxon>Magnoliopsida</taxon>
        <taxon>eudicotyledons</taxon>
        <taxon>Gunneridae</taxon>
        <taxon>Pentapetalae</taxon>
        <taxon>rosids</taxon>
        <taxon>fabids</taxon>
        <taxon>Rosales</taxon>
        <taxon>Rhamnaceae</taxon>
        <taxon>rhamnoid group</taxon>
        <taxon>Rhamneae</taxon>
        <taxon>Rhamnella</taxon>
    </lineage>
</organism>
<evidence type="ECO:0000313" key="1">
    <source>
        <dbReference type="EMBL" id="KAF3455765.1"/>
    </source>
</evidence>
<name>A0A8K0MSD3_9ROSA</name>
<dbReference type="Proteomes" id="UP000796880">
    <property type="component" value="Unassembled WGS sequence"/>
</dbReference>
<keyword evidence="2" id="KW-1185">Reference proteome</keyword>
<proteinExistence type="predicted"/>
<evidence type="ECO:0000313" key="2">
    <source>
        <dbReference type="Proteomes" id="UP000796880"/>
    </source>
</evidence>
<dbReference type="AlphaFoldDB" id="A0A8K0MSD3"/>
<accession>A0A8K0MSD3</accession>
<comment type="caution">
    <text evidence="1">The sequence shown here is derived from an EMBL/GenBank/DDBJ whole genome shotgun (WGS) entry which is preliminary data.</text>
</comment>
<sequence length="155" mass="17186">MISSLYGGSHDLASSTVFPLNSLRARSNIWSLIVYMHPLECQLGELLLGLDSLRGGASLLDATWPSCSLVHLSDGRCHPPPPAQTPLRGLYLMSERWVLPFLGKHSSMVVMNFATNQECQVGADFHFEVQTFFHFSSAKEMGYQHPPEVVPLVVM</sequence>